<reference evidence="3 4" key="1">
    <citation type="journal article" date="2014" name="PLoS ONE">
        <title>Global Analysis of Gene Expression Profiles in Physic Nut (Jatropha curcas L.) Seedlings Exposed to Salt Stress.</title>
        <authorList>
            <person name="Zhang L."/>
            <person name="Zhang C."/>
            <person name="Wu P."/>
            <person name="Chen Y."/>
            <person name="Li M."/>
            <person name="Jiang H."/>
            <person name="Wu G."/>
        </authorList>
    </citation>
    <scope>NUCLEOTIDE SEQUENCE [LARGE SCALE GENOMIC DNA]</scope>
    <source>
        <strain evidence="4">cv. GZQX0401</strain>
        <tissue evidence="3">Young leaves</tissue>
    </source>
</reference>
<dbReference type="Proteomes" id="UP000027138">
    <property type="component" value="Unassembled WGS sequence"/>
</dbReference>
<dbReference type="SUPFAM" id="SSF55961">
    <property type="entry name" value="Bet v1-like"/>
    <property type="match status" value="1"/>
</dbReference>
<evidence type="ECO:0000256" key="1">
    <source>
        <dbReference type="ARBA" id="ARBA00022821"/>
    </source>
</evidence>
<dbReference type="GO" id="GO:0038023">
    <property type="term" value="F:signaling receptor activity"/>
    <property type="evidence" value="ECO:0007669"/>
    <property type="project" value="TreeGrafter"/>
</dbReference>
<proteinExistence type="predicted"/>
<dbReference type="GO" id="GO:0006952">
    <property type="term" value="P:defense response"/>
    <property type="evidence" value="ECO:0007669"/>
    <property type="project" value="UniProtKB-KW"/>
</dbReference>
<dbReference type="GO" id="GO:0005634">
    <property type="term" value="C:nucleus"/>
    <property type="evidence" value="ECO:0007669"/>
    <property type="project" value="TreeGrafter"/>
</dbReference>
<evidence type="ECO:0000256" key="2">
    <source>
        <dbReference type="ARBA" id="ARBA00023265"/>
    </source>
</evidence>
<evidence type="ECO:0008006" key="5">
    <source>
        <dbReference type="Google" id="ProtNLM"/>
    </source>
</evidence>
<dbReference type="OrthoDB" id="1858506at2759"/>
<dbReference type="GO" id="GO:0005737">
    <property type="term" value="C:cytoplasm"/>
    <property type="evidence" value="ECO:0007669"/>
    <property type="project" value="TreeGrafter"/>
</dbReference>
<dbReference type="InterPro" id="IPR023393">
    <property type="entry name" value="START-like_dom_sf"/>
</dbReference>
<dbReference type="GO" id="GO:0010427">
    <property type="term" value="F:abscisic acid binding"/>
    <property type="evidence" value="ECO:0007669"/>
    <property type="project" value="TreeGrafter"/>
</dbReference>
<dbReference type="GO" id="GO:0004864">
    <property type="term" value="F:protein phosphatase inhibitor activity"/>
    <property type="evidence" value="ECO:0007669"/>
    <property type="project" value="TreeGrafter"/>
</dbReference>
<dbReference type="EMBL" id="KK914446">
    <property type="protein sequence ID" value="KDP36245.1"/>
    <property type="molecule type" value="Genomic_DNA"/>
</dbReference>
<gene>
    <name evidence="3" type="ORF">JCGZ_09810</name>
</gene>
<name>A0A067KVH9_JATCU</name>
<dbReference type="PANTHER" id="PTHR31213:SF55">
    <property type="entry name" value="STRESS-INDUCED PROTEIN SAM22"/>
    <property type="match status" value="1"/>
</dbReference>
<keyword evidence="2" id="KW-0568">Pathogenesis-related protein</keyword>
<evidence type="ECO:0000313" key="4">
    <source>
        <dbReference type="Proteomes" id="UP000027138"/>
    </source>
</evidence>
<keyword evidence="1" id="KW-0611">Plant defense</keyword>
<keyword evidence="4" id="KW-1185">Reference proteome</keyword>
<dbReference type="InterPro" id="IPR050279">
    <property type="entry name" value="Plant_def-hormone_signal"/>
</dbReference>
<dbReference type="AlphaFoldDB" id="A0A067KVH9"/>
<protein>
    <recommendedName>
        <fullName evidence="5">Bet v I/Major latex protein domain-containing protein</fullName>
    </recommendedName>
</protein>
<dbReference type="Gene3D" id="3.30.530.20">
    <property type="match status" value="2"/>
</dbReference>
<accession>A0A067KVH9</accession>
<dbReference type="PANTHER" id="PTHR31213">
    <property type="entry name" value="OS08G0374000 PROTEIN-RELATED"/>
    <property type="match status" value="1"/>
</dbReference>
<sequence length="118" mass="13243">MFKMFALEPEIYIPKVLPGAVKSFVNLQGDGGPGTLRLITFSVDKLPDTSVVEKLRCQIKFEISPDERTICKRSCNAYAIDDVKVKEDEIRAGLEKTMQVFYGSFKLYEAYALANPDA</sequence>
<dbReference type="GO" id="GO:0009738">
    <property type="term" value="P:abscisic acid-activated signaling pathway"/>
    <property type="evidence" value="ECO:0007669"/>
    <property type="project" value="TreeGrafter"/>
</dbReference>
<organism evidence="3 4">
    <name type="scientific">Jatropha curcas</name>
    <name type="common">Barbados nut</name>
    <dbReference type="NCBI Taxonomy" id="180498"/>
    <lineage>
        <taxon>Eukaryota</taxon>
        <taxon>Viridiplantae</taxon>
        <taxon>Streptophyta</taxon>
        <taxon>Embryophyta</taxon>
        <taxon>Tracheophyta</taxon>
        <taxon>Spermatophyta</taxon>
        <taxon>Magnoliopsida</taxon>
        <taxon>eudicotyledons</taxon>
        <taxon>Gunneridae</taxon>
        <taxon>Pentapetalae</taxon>
        <taxon>rosids</taxon>
        <taxon>fabids</taxon>
        <taxon>Malpighiales</taxon>
        <taxon>Euphorbiaceae</taxon>
        <taxon>Crotonoideae</taxon>
        <taxon>Jatropheae</taxon>
        <taxon>Jatropha</taxon>
    </lineage>
</organism>
<evidence type="ECO:0000313" key="3">
    <source>
        <dbReference type="EMBL" id="KDP36245.1"/>
    </source>
</evidence>